<keyword evidence="9" id="KW-1185">Reference proteome</keyword>
<sequence length="416" mass="44239">MLFMQKSRFFSPFSALPLVWKRAITLGLMYAGQGLPAGLAFNAYATILRESGVSLHTIGWSGLTFLPWALKFLWAGPTDNAGKRRGYGALILQMQILAILTCLVLAFFPPEHSFALSLVGIILLNTVFATQDILTNAAAVSHLQGRNAGLANGIQVVAFLLGMLAGGGGSLLVYARIGWGGTLCTMAAVLFLLCLILLPLRKYVEPDASRIARPSRLKDFFRQKGFGWALTSSLAFKFAGGALLALLQPFLIDQHISVETIGTLQISNLLCGALGGAILGTIAVKKAGSCQAVTLLAIPSALLLGALWILQATHTLSAPALYLALGTENFFDGGFYVALWSLLMNWSSAERPGLDYSFLQCGESVSNVLAASAIMPLAASAGYSLAFLMVWLCGLVLLVPLILAARRLAPLSCDRA</sequence>
<evidence type="ECO:0000256" key="3">
    <source>
        <dbReference type="ARBA" id="ARBA00022448"/>
    </source>
</evidence>
<feature type="transmembrane region" description="Helical" evidence="7">
    <location>
        <begin position="23"/>
        <end position="47"/>
    </location>
</feature>
<evidence type="ECO:0000313" key="9">
    <source>
        <dbReference type="Proteomes" id="UP001065047"/>
    </source>
</evidence>
<comment type="subcellular location">
    <subcellularLocation>
        <location evidence="1">Membrane</location>
        <topology evidence="1">Multi-pass membrane protein</topology>
    </subcellularLocation>
</comment>
<feature type="transmembrane region" description="Helical" evidence="7">
    <location>
        <begin position="266"/>
        <end position="284"/>
    </location>
</feature>
<keyword evidence="4 7" id="KW-0812">Transmembrane</keyword>
<feature type="transmembrane region" description="Helical" evidence="7">
    <location>
        <begin position="154"/>
        <end position="174"/>
    </location>
</feature>
<proteinExistence type="inferred from homology"/>
<dbReference type="EMBL" id="BAPF01000030">
    <property type="protein sequence ID" value="GBQ82481.1"/>
    <property type="molecule type" value="Genomic_DNA"/>
</dbReference>
<reference evidence="8" key="1">
    <citation type="submission" date="2013-04" db="EMBL/GenBank/DDBJ databases">
        <title>The genome sequencing project of 58 acetic acid bacteria.</title>
        <authorList>
            <person name="Okamoto-Kainuma A."/>
            <person name="Ishikawa M."/>
            <person name="Umino S."/>
            <person name="Koizumi Y."/>
            <person name="Shiwa Y."/>
            <person name="Yoshikawa H."/>
            <person name="Matsutani M."/>
            <person name="Matsushita K."/>
        </authorList>
    </citation>
    <scope>NUCLEOTIDE SEQUENCE</scope>
    <source>
        <strain evidence="8">DSM 14337</strain>
    </source>
</reference>
<evidence type="ECO:0000256" key="7">
    <source>
        <dbReference type="SAM" id="Phobius"/>
    </source>
</evidence>
<dbReference type="Proteomes" id="UP001065047">
    <property type="component" value="Unassembled WGS sequence"/>
</dbReference>
<feature type="transmembrane region" description="Helical" evidence="7">
    <location>
        <begin position="225"/>
        <end position="246"/>
    </location>
</feature>
<accession>A0ABQ0PV90</accession>
<feature type="transmembrane region" description="Helical" evidence="7">
    <location>
        <begin position="53"/>
        <end position="74"/>
    </location>
</feature>
<dbReference type="SUPFAM" id="SSF103473">
    <property type="entry name" value="MFS general substrate transporter"/>
    <property type="match status" value="1"/>
</dbReference>
<feature type="transmembrane region" description="Helical" evidence="7">
    <location>
        <begin position="385"/>
        <end position="405"/>
    </location>
</feature>
<name>A0ABQ0PV90_9PROT</name>
<keyword evidence="3" id="KW-0813">Transport</keyword>
<evidence type="ECO:0000256" key="6">
    <source>
        <dbReference type="ARBA" id="ARBA00023136"/>
    </source>
</evidence>
<evidence type="ECO:0000313" key="8">
    <source>
        <dbReference type="EMBL" id="GBQ82481.1"/>
    </source>
</evidence>
<comment type="similarity">
    <text evidence="2">Belongs to the major facilitator superfamily.</text>
</comment>
<dbReference type="InterPro" id="IPR011701">
    <property type="entry name" value="MFS"/>
</dbReference>
<evidence type="ECO:0000256" key="2">
    <source>
        <dbReference type="ARBA" id="ARBA00008335"/>
    </source>
</evidence>
<dbReference type="Pfam" id="PF07690">
    <property type="entry name" value="MFS_1"/>
    <property type="match status" value="1"/>
</dbReference>
<evidence type="ECO:0000256" key="4">
    <source>
        <dbReference type="ARBA" id="ARBA00022692"/>
    </source>
</evidence>
<dbReference type="PANTHER" id="PTHR12778">
    <property type="entry name" value="SOLUTE CARRIER FAMILY 33 ACETYL-COA TRANSPORTER -RELATED"/>
    <property type="match status" value="1"/>
</dbReference>
<dbReference type="InterPro" id="IPR004752">
    <property type="entry name" value="AmpG_permease/AT-1"/>
</dbReference>
<evidence type="ECO:0000256" key="5">
    <source>
        <dbReference type="ARBA" id="ARBA00022989"/>
    </source>
</evidence>
<evidence type="ECO:0000256" key="1">
    <source>
        <dbReference type="ARBA" id="ARBA00004141"/>
    </source>
</evidence>
<feature type="transmembrane region" description="Helical" evidence="7">
    <location>
        <begin position="114"/>
        <end position="134"/>
    </location>
</feature>
<feature type="transmembrane region" description="Helical" evidence="7">
    <location>
        <begin position="86"/>
        <end position="108"/>
    </location>
</feature>
<feature type="transmembrane region" description="Helical" evidence="7">
    <location>
        <begin position="291"/>
        <end position="310"/>
    </location>
</feature>
<keyword evidence="5 7" id="KW-1133">Transmembrane helix</keyword>
<comment type="caution">
    <text evidence="8">The sequence shown here is derived from an EMBL/GenBank/DDBJ whole genome shotgun (WGS) entry which is preliminary data.</text>
</comment>
<dbReference type="PANTHER" id="PTHR12778:SF10">
    <property type="entry name" value="MAJOR FACILITATOR SUPERFAMILY DOMAIN-CONTAINING PROTEIN 3"/>
    <property type="match status" value="1"/>
</dbReference>
<dbReference type="InterPro" id="IPR036259">
    <property type="entry name" value="MFS_trans_sf"/>
</dbReference>
<gene>
    <name evidence="8" type="ORF">AA14337_2358</name>
</gene>
<protein>
    <submittedName>
        <fullName evidence="8">Major facilitator superfamily transporter</fullName>
    </submittedName>
</protein>
<keyword evidence="6 7" id="KW-0472">Membrane</keyword>
<organism evidence="8 9">
    <name type="scientific">Acetobacter malorum DSM 14337</name>
    <dbReference type="NCBI Taxonomy" id="1307910"/>
    <lineage>
        <taxon>Bacteria</taxon>
        <taxon>Pseudomonadati</taxon>
        <taxon>Pseudomonadota</taxon>
        <taxon>Alphaproteobacteria</taxon>
        <taxon>Acetobacterales</taxon>
        <taxon>Acetobacteraceae</taxon>
        <taxon>Acetobacter</taxon>
    </lineage>
</organism>
<feature type="transmembrane region" description="Helical" evidence="7">
    <location>
        <begin position="180"/>
        <end position="204"/>
    </location>
</feature>
<dbReference type="Gene3D" id="1.20.1250.20">
    <property type="entry name" value="MFS general substrate transporter like domains"/>
    <property type="match status" value="2"/>
</dbReference>